<dbReference type="PANTHER" id="PTHR31717:SF60">
    <property type="entry name" value="B-BOX TYPE ZINC FINGER FAMILY PROTEIN"/>
    <property type="match status" value="1"/>
</dbReference>
<protein>
    <submittedName>
        <fullName evidence="7">B-box domain protein</fullName>
    </submittedName>
</protein>
<dbReference type="InterPro" id="IPR049808">
    <property type="entry name" value="CONSTANS-like_Bbox1"/>
</dbReference>
<organism evidence="7 8">
    <name type="scientific">Actinidia chinensis var. chinensis</name>
    <name type="common">Chinese soft-hair kiwi</name>
    <dbReference type="NCBI Taxonomy" id="1590841"/>
    <lineage>
        <taxon>Eukaryota</taxon>
        <taxon>Viridiplantae</taxon>
        <taxon>Streptophyta</taxon>
        <taxon>Embryophyta</taxon>
        <taxon>Tracheophyta</taxon>
        <taxon>Spermatophyta</taxon>
        <taxon>Magnoliopsida</taxon>
        <taxon>eudicotyledons</taxon>
        <taxon>Gunneridae</taxon>
        <taxon>Pentapetalae</taxon>
        <taxon>asterids</taxon>
        <taxon>Ericales</taxon>
        <taxon>Actinidiaceae</taxon>
        <taxon>Actinidia</taxon>
    </lineage>
</organism>
<reference evidence="8" key="2">
    <citation type="journal article" date="2018" name="BMC Genomics">
        <title>A manually annotated Actinidia chinensis var. chinensis (kiwifruit) genome highlights the challenges associated with draft genomes and gene prediction in plants.</title>
        <authorList>
            <person name="Pilkington S.M."/>
            <person name="Crowhurst R."/>
            <person name="Hilario E."/>
            <person name="Nardozza S."/>
            <person name="Fraser L."/>
            <person name="Peng Y."/>
            <person name="Gunaseelan K."/>
            <person name="Simpson R."/>
            <person name="Tahir J."/>
            <person name="Deroles S.C."/>
            <person name="Templeton K."/>
            <person name="Luo Z."/>
            <person name="Davy M."/>
            <person name="Cheng C."/>
            <person name="McNeilage M."/>
            <person name="Scaglione D."/>
            <person name="Liu Y."/>
            <person name="Zhang Q."/>
            <person name="Datson P."/>
            <person name="De Silva N."/>
            <person name="Gardiner S.E."/>
            <person name="Bassett H."/>
            <person name="Chagne D."/>
            <person name="McCallum J."/>
            <person name="Dzierzon H."/>
            <person name="Deng C."/>
            <person name="Wang Y.Y."/>
            <person name="Barron L."/>
            <person name="Manako K."/>
            <person name="Bowen J."/>
            <person name="Foster T.M."/>
            <person name="Erridge Z.A."/>
            <person name="Tiffin H."/>
            <person name="Waite C.N."/>
            <person name="Davies K.M."/>
            <person name="Grierson E.P."/>
            <person name="Laing W.A."/>
            <person name="Kirk R."/>
            <person name="Chen X."/>
            <person name="Wood M."/>
            <person name="Montefiori M."/>
            <person name="Brummell D.A."/>
            <person name="Schwinn K.E."/>
            <person name="Catanach A."/>
            <person name="Fullerton C."/>
            <person name="Li D."/>
            <person name="Meiyalaghan S."/>
            <person name="Nieuwenhuizen N."/>
            <person name="Read N."/>
            <person name="Prakash R."/>
            <person name="Hunter D."/>
            <person name="Zhang H."/>
            <person name="McKenzie M."/>
            <person name="Knabel M."/>
            <person name="Harris A."/>
            <person name="Allan A.C."/>
            <person name="Gleave A."/>
            <person name="Chen A."/>
            <person name="Janssen B.J."/>
            <person name="Plunkett B."/>
            <person name="Ampomah-Dwamena C."/>
            <person name="Voogd C."/>
            <person name="Leif D."/>
            <person name="Lafferty D."/>
            <person name="Souleyre E.J.F."/>
            <person name="Varkonyi-Gasic E."/>
            <person name="Gambi F."/>
            <person name="Hanley J."/>
            <person name="Yao J.L."/>
            <person name="Cheung J."/>
            <person name="David K.M."/>
            <person name="Warren B."/>
            <person name="Marsh K."/>
            <person name="Snowden K.C."/>
            <person name="Lin-Wang K."/>
            <person name="Brian L."/>
            <person name="Martinez-Sanchez M."/>
            <person name="Wang M."/>
            <person name="Ileperuma N."/>
            <person name="Macnee N."/>
            <person name="Campin R."/>
            <person name="McAtee P."/>
            <person name="Drummond R.S.M."/>
            <person name="Espley R.V."/>
            <person name="Ireland H.S."/>
            <person name="Wu R."/>
            <person name="Atkinson R.G."/>
            <person name="Karunairetnam S."/>
            <person name="Bulley S."/>
            <person name="Chunkath S."/>
            <person name="Hanley Z."/>
            <person name="Storey R."/>
            <person name="Thrimawithana A.H."/>
            <person name="Thomson S."/>
            <person name="David C."/>
            <person name="Testolin R."/>
            <person name="Huang H."/>
            <person name="Hellens R.P."/>
            <person name="Schaffer R.J."/>
        </authorList>
    </citation>
    <scope>NUCLEOTIDE SEQUENCE [LARGE SCALE GENOMIC DNA]</scope>
    <source>
        <strain evidence="8">cv. Red5</strain>
    </source>
</reference>
<dbReference type="SMART" id="SM00336">
    <property type="entry name" value="BBOX"/>
    <property type="match status" value="1"/>
</dbReference>
<evidence type="ECO:0000259" key="6">
    <source>
        <dbReference type="PROSITE" id="PS50119"/>
    </source>
</evidence>
<dbReference type="PANTHER" id="PTHR31717">
    <property type="entry name" value="ZINC FINGER PROTEIN CONSTANS-LIKE 10"/>
    <property type="match status" value="1"/>
</dbReference>
<evidence type="ECO:0000256" key="3">
    <source>
        <dbReference type="ARBA" id="ARBA00022833"/>
    </source>
</evidence>
<dbReference type="STRING" id="1590841.A0A2R6QWY2"/>
<keyword evidence="8" id="KW-1185">Reference proteome</keyword>
<evidence type="ECO:0000256" key="2">
    <source>
        <dbReference type="ARBA" id="ARBA00022771"/>
    </source>
</evidence>
<evidence type="ECO:0000256" key="4">
    <source>
        <dbReference type="PROSITE-ProRule" id="PRU00024"/>
    </source>
</evidence>
<feature type="domain" description="B box-type" evidence="6">
    <location>
        <begin position="1"/>
        <end position="45"/>
    </location>
</feature>
<dbReference type="AlphaFoldDB" id="A0A2R6QWY2"/>
<dbReference type="Proteomes" id="UP000241394">
    <property type="component" value="Chromosome LG12"/>
</dbReference>
<evidence type="ECO:0000313" key="8">
    <source>
        <dbReference type="Proteomes" id="UP000241394"/>
    </source>
</evidence>
<dbReference type="FunCoup" id="A0A2R6QWY2">
    <property type="interactions" value="21"/>
</dbReference>
<dbReference type="EMBL" id="NKQK01000012">
    <property type="protein sequence ID" value="PSS16255.1"/>
    <property type="molecule type" value="Genomic_DNA"/>
</dbReference>
<keyword evidence="2 4" id="KW-0863">Zinc-finger</keyword>
<feature type="compositionally biased region" description="Basic and acidic residues" evidence="5">
    <location>
        <begin position="225"/>
        <end position="234"/>
    </location>
</feature>
<evidence type="ECO:0000256" key="5">
    <source>
        <dbReference type="SAM" id="MobiDB-lite"/>
    </source>
</evidence>
<feature type="region of interest" description="Disordered" evidence="5">
    <location>
        <begin position="79"/>
        <end position="183"/>
    </location>
</feature>
<feature type="compositionally biased region" description="Acidic residues" evidence="5">
    <location>
        <begin position="97"/>
        <end position="133"/>
    </location>
</feature>
<reference evidence="7 8" key="1">
    <citation type="submission" date="2017-07" db="EMBL/GenBank/DDBJ databases">
        <title>An improved, manually edited Actinidia chinensis var. chinensis (kiwifruit) genome highlights the challenges associated with draft genomes and gene prediction in plants.</title>
        <authorList>
            <person name="Pilkington S."/>
            <person name="Crowhurst R."/>
            <person name="Hilario E."/>
            <person name="Nardozza S."/>
            <person name="Fraser L."/>
            <person name="Peng Y."/>
            <person name="Gunaseelan K."/>
            <person name="Simpson R."/>
            <person name="Tahir J."/>
            <person name="Deroles S."/>
            <person name="Templeton K."/>
            <person name="Luo Z."/>
            <person name="Davy M."/>
            <person name="Cheng C."/>
            <person name="Mcneilage M."/>
            <person name="Scaglione D."/>
            <person name="Liu Y."/>
            <person name="Zhang Q."/>
            <person name="Datson P."/>
            <person name="De Silva N."/>
            <person name="Gardiner S."/>
            <person name="Bassett H."/>
            <person name="Chagne D."/>
            <person name="Mccallum J."/>
            <person name="Dzierzon H."/>
            <person name="Deng C."/>
            <person name="Wang Y.-Y."/>
            <person name="Barron N."/>
            <person name="Manako K."/>
            <person name="Bowen J."/>
            <person name="Foster T."/>
            <person name="Erridge Z."/>
            <person name="Tiffin H."/>
            <person name="Waite C."/>
            <person name="Davies K."/>
            <person name="Grierson E."/>
            <person name="Laing W."/>
            <person name="Kirk R."/>
            <person name="Chen X."/>
            <person name="Wood M."/>
            <person name="Montefiori M."/>
            <person name="Brummell D."/>
            <person name="Schwinn K."/>
            <person name="Catanach A."/>
            <person name="Fullerton C."/>
            <person name="Li D."/>
            <person name="Meiyalaghan S."/>
            <person name="Nieuwenhuizen N."/>
            <person name="Read N."/>
            <person name="Prakash R."/>
            <person name="Hunter D."/>
            <person name="Zhang H."/>
            <person name="Mckenzie M."/>
            <person name="Knabel M."/>
            <person name="Harris A."/>
            <person name="Allan A."/>
            <person name="Chen A."/>
            <person name="Janssen B."/>
            <person name="Plunkett B."/>
            <person name="Dwamena C."/>
            <person name="Voogd C."/>
            <person name="Leif D."/>
            <person name="Lafferty D."/>
            <person name="Souleyre E."/>
            <person name="Varkonyi-Gasic E."/>
            <person name="Gambi F."/>
            <person name="Hanley J."/>
            <person name="Yao J.-L."/>
            <person name="Cheung J."/>
            <person name="David K."/>
            <person name="Warren B."/>
            <person name="Marsh K."/>
            <person name="Snowden K."/>
            <person name="Lin-Wang K."/>
            <person name="Brian L."/>
            <person name="Martinez-Sanchez M."/>
            <person name="Wang M."/>
            <person name="Ileperuma N."/>
            <person name="Macnee N."/>
            <person name="Campin R."/>
            <person name="Mcatee P."/>
            <person name="Drummond R."/>
            <person name="Espley R."/>
            <person name="Ireland H."/>
            <person name="Wu R."/>
            <person name="Atkinson R."/>
            <person name="Karunairetnam S."/>
            <person name="Bulley S."/>
            <person name="Chunkath S."/>
            <person name="Hanley Z."/>
            <person name="Storey R."/>
            <person name="Thrimawithana A."/>
            <person name="Thomson S."/>
            <person name="David C."/>
            <person name="Testolin R."/>
        </authorList>
    </citation>
    <scope>NUCLEOTIDE SEQUENCE [LARGE SCALE GENOMIC DNA]</scope>
    <source>
        <strain evidence="8">cv. Red5</strain>
        <tissue evidence="7">Young leaf</tissue>
    </source>
</reference>
<feature type="compositionally biased region" description="Basic and acidic residues" evidence="5">
    <location>
        <begin position="81"/>
        <end position="96"/>
    </location>
</feature>
<evidence type="ECO:0000313" key="7">
    <source>
        <dbReference type="EMBL" id="PSS16255.1"/>
    </source>
</evidence>
<dbReference type="CDD" id="cd19821">
    <property type="entry name" value="Bbox1_BBX-like"/>
    <property type="match status" value="1"/>
</dbReference>
<dbReference type="PROSITE" id="PS50119">
    <property type="entry name" value="ZF_BBOX"/>
    <property type="match status" value="1"/>
</dbReference>
<dbReference type="OrthoDB" id="153872at2759"/>
<feature type="compositionally biased region" description="Polar residues" evidence="5">
    <location>
        <begin position="200"/>
        <end position="212"/>
    </location>
</feature>
<gene>
    <name evidence="7" type="ORF">CEY00_Acc13752</name>
</gene>
<feature type="compositionally biased region" description="Low complexity" evidence="5">
    <location>
        <begin position="150"/>
        <end position="163"/>
    </location>
</feature>
<accession>A0A2R6QWY2</accession>
<feature type="region of interest" description="Disordered" evidence="5">
    <location>
        <begin position="200"/>
        <end position="234"/>
    </location>
</feature>
<dbReference type="Pfam" id="PF00643">
    <property type="entry name" value="zf-B_box"/>
    <property type="match status" value="1"/>
</dbReference>
<keyword evidence="3" id="KW-0862">Zinc</keyword>
<name>A0A2R6QWY2_ACTCC</name>
<dbReference type="InterPro" id="IPR000315">
    <property type="entry name" value="Znf_B-box"/>
</dbReference>
<comment type="caution">
    <text evidence="7">The sequence shown here is derived from an EMBL/GenBank/DDBJ whole genome shotgun (WGS) entry which is preliminary data.</text>
</comment>
<dbReference type="InParanoid" id="A0A2R6QWY2"/>
<proteinExistence type="predicted"/>
<sequence>MKGCELCSYPARIFCEADRASLCSDCDQKVHSANFLVAKHSRCLLCHVCQSPTTWKASGTKLGPTVSVCENCVDNCSHKQGRGEERKEEGHGRNGDDETDDDFGSEDDDCSDEENEDGEMDEASDDDEEEDGGDNQVVPWSSVPPPPPVASSSISKEVSSSASKRTREAADLDSEDEIGSISSRFNHNIASMATSSQALENDEANFSNSRTSLKLRRPNESIQSEGDKDHDKLGSRSVAMMVSSLKKLQRNTISDDDEASAIVLGICRLSRDPTEF</sequence>
<keyword evidence="1" id="KW-0479">Metal-binding</keyword>
<dbReference type="Gramene" id="PSS16255">
    <property type="protein sequence ID" value="PSS16255"/>
    <property type="gene ID" value="CEY00_Acc13752"/>
</dbReference>
<evidence type="ECO:0000256" key="1">
    <source>
        <dbReference type="ARBA" id="ARBA00022723"/>
    </source>
</evidence>
<dbReference type="GO" id="GO:0008270">
    <property type="term" value="F:zinc ion binding"/>
    <property type="evidence" value="ECO:0007669"/>
    <property type="project" value="UniProtKB-KW"/>
</dbReference>